<feature type="compositionally biased region" description="Acidic residues" evidence="1">
    <location>
        <begin position="32"/>
        <end position="41"/>
    </location>
</feature>
<dbReference type="AlphaFoldDB" id="A0A4Q4T0E0"/>
<feature type="region of interest" description="Disordered" evidence="1">
    <location>
        <begin position="589"/>
        <end position="631"/>
    </location>
</feature>
<feature type="compositionally biased region" description="Low complexity" evidence="1">
    <location>
        <begin position="599"/>
        <end position="626"/>
    </location>
</feature>
<name>A0A4Q4T0E0_9PEZI</name>
<feature type="compositionally biased region" description="Polar residues" evidence="1">
    <location>
        <begin position="74"/>
        <end position="83"/>
    </location>
</feature>
<feature type="region of interest" description="Disordered" evidence="1">
    <location>
        <begin position="1"/>
        <end position="246"/>
    </location>
</feature>
<feature type="region of interest" description="Disordered" evidence="1">
    <location>
        <begin position="438"/>
        <end position="458"/>
    </location>
</feature>
<keyword evidence="3" id="KW-1185">Reference proteome</keyword>
<dbReference type="EMBL" id="QJNU01000609">
    <property type="protein sequence ID" value="RYO92353.1"/>
    <property type="molecule type" value="Genomic_DNA"/>
</dbReference>
<feature type="compositionally biased region" description="Polar residues" evidence="1">
    <location>
        <begin position="1"/>
        <end position="13"/>
    </location>
</feature>
<feature type="compositionally biased region" description="Low complexity" evidence="1">
    <location>
        <begin position="114"/>
        <end position="126"/>
    </location>
</feature>
<feature type="compositionally biased region" description="Low complexity" evidence="1">
    <location>
        <begin position="313"/>
        <end position="325"/>
    </location>
</feature>
<reference evidence="2 3" key="1">
    <citation type="submission" date="2018-06" db="EMBL/GenBank/DDBJ databases">
        <title>Complete Genomes of Monosporascus.</title>
        <authorList>
            <person name="Robinson A.J."/>
            <person name="Natvig D.O."/>
        </authorList>
    </citation>
    <scope>NUCLEOTIDE SEQUENCE [LARGE SCALE GENOMIC DNA]</scope>
    <source>
        <strain evidence="2 3">CBS 110550</strain>
    </source>
</reference>
<evidence type="ECO:0000313" key="2">
    <source>
        <dbReference type="EMBL" id="RYO92353.1"/>
    </source>
</evidence>
<proteinExistence type="predicted"/>
<comment type="caution">
    <text evidence="2">The sequence shown here is derived from an EMBL/GenBank/DDBJ whole genome shotgun (WGS) entry which is preliminary data.</text>
</comment>
<dbReference type="Proteomes" id="UP000293360">
    <property type="component" value="Unassembled WGS sequence"/>
</dbReference>
<gene>
    <name evidence="2" type="ORF">DL764_008141</name>
</gene>
<evidence type="ECO:0000256" key="1">
    <source>
        <dbReference type="SAM" id="MobiDB-lite"/>
    </source>
</evidence>
<organism evidence="2 3">
    <name type="scientific">Monosporascus ibericus</name>
    <dbReference type="NCBI Taxonomy" id="155417"/>
    <lineage>
        <taxon>Eukaryota</taxon>
        <taxon>Fungi</taxon>
        <taxon>Dikarya</taxon>
        <taxon>Ascomycota</taxon>
        <taxon>Pezizomycotina</taxon>
        <taxon>Sordariomycetes</taxon>
        <taxon>Xylariomycetidae</taxon>
        <taxon>Xylariales</taxon>
        <taxon>Xylariales incertae sedis</taxon>
        <taxon>Monosporascus</taxon>
    </lineage>
</organism>
<feature type="region of interest" description="Disordered" evidence="1">
    <location>
        <begin position="300"/>
        <end position="334"/>
    </location>
</feature>
<sequence length="757" mass="80700">MVTTRSKTRTASGSADGGPKVNYGPQHPADDYLSEETDEESEKNSARDTILVKTEPGESKQRTEAVPSFHGNRAQGQPQSVQAPQVAFGHPYPPHGPLASKGKPSGRPAPNATLQSQQQAGASLGSRRIHARDFGSNEAAGEQANFQSKGNHSTYLLSDPFVFPGGGHSSSYSSFDHPAAKQNASLAGSASRVPSAGPAATQSPFQTQKKKNQSRKRAESGQGFKGKSKSSIPQNQNESMPTHPCQPQLVISHQSAGQVVSPRHGVDLLQGYSRIDRASNPVPSVYGAPQLYQPMRNQNQQQALGSQKVGGWSPPSFSAPAQSPSYTNTTSAPHTGLVSTPPKTHFGQGHDNGMWPRKLSPATPARNFGGVTPTLANPYPDLSTGTLNQGCHSAHTGVTPRNTVSGQRAPQAFTNEDLWGIPSPPPFNQALNQDHAQKMGSSYGSASGRRDTGYGTFGQGAHSSVAHYPEGGQQGNGFFQNPYVQPLQLDSFAYSYGNPKAVMTYSGLGVSRNLSSHQTPTATGILPQGFGPHGDNPFTPVARDPTTGHPVFYREPNGAYRGPHAISNAPDAHIRALNVKGMAVLDSDASPIDSGTEEASFSSQSVSADSTSSSDAGASSDASGASKPVPSIYKPRVMSRIKAIVEGARGQPPRYQERVMQLALAYELDKVGIKGPYMIDEEWLVEMDTSRPEHACTKKLAQWQQEGLWGPGWYHDGNRIDDTKVGYYDVAKALEKQKVNAAEERIRSGFSRSQASS</sequence>
<evidence type="ECO:0000313" key="3">
    <source>
        <dbReference type="Proteomes" id="UP000293360"/>
    </source>
</evidence>
<accession>A0A4Q4T0E0</accession>
<dbReference type="OrthoDB" id="4737334at2759"/>
<protein>
    <submittedName>
        <fullName evidence="2">Uncharacterized protein</fullName>
    </submittedName>
</protein>
<feature type="compositionally biased region" description="Polar residues" evidence="1">
    <location>
        <begin position="144"/>
        <end position="156"/>
    </location>
</feature>